<evidence type="ECO:0000313" key="5">
    <source>
        <dbReference type="Proteomes" id="UP000317422"/>
    </source>
</evidence>
<feature type="region of interest" description="Disordered" evidence="2">
    <location>
        <begin position="321"/>
        <end position="358"/>
    </location>
</feature>
<dbReference type="SUPFAM" id="SSF54826">
    <property type="entry name" value="Enolase N-terminal domain-like"/>
    <property type="match status" value="1"/>
</dbReference>
<accession>A0A543NJY7</accession>
<dbReference type="Gene3D" id="3.20.20.120">
    <property type="entry name" value="Enolase-like C-terminal domain"/>
    <property type="match status" value="1"/>
</dbReference>
<protein>
    <submittedName>
        <fullName evidence="4">O-succinylbenzoate synthase</fullName>
    </submittedName>
</protein>
<keyword evidence="1" id="KW-0479">Metal-binding</keyword>
<reference evidence="4 5" key="1">
    <citation type="submission" date="2019-06" db="EMBL/GenBank/DDBJ databases">
        <title>Sequencing the genomes of 1000 actinobacteria strains.</title>
        <authorList>
            <person name="Klenk H.-P."/>
        </authorList>
    </citation>
    <scope>NUCLEOTIDE SEQUENCE [LARGE SCALE GENOMIC DNA]</scope>
    <source>
        <strain evidence="4 5">DSM 45015</strain>
    </source>
</reference>
<dbReference type="InterPro" id="IPR036849">
    <property type="entry name" value="Enolase-like_C_sf"/>
</dbReference>
<evidence type="ECO:0000259" key="3">
    <source>
        <dbReference type="SMART" id="SM00922"/>
    </source>
</evidence>
<dbReference type="Proteomes" id="UP000317422">
    <property type="component" value="Unassembled WGS sequence"/>
</dbReference>
<keyword evidence="5" id="KW-1185">Reference proteome</keyword>
<name>A0A543NJY7_9ACTN</name>
<dbReference type="OrthoDB" id="9774531at2"/>
<proteinExistence type="predicted"/>
<evidence type="ECO:0000256" key="1">
    <source>
        <dbReference type="ARBA" id="ARBA00022723"/>
    </source>
</evidence>
<dbReference type="RefSeq" id="WP_141923675.1">
    <property type="nucleotide sequence ID" value="NZ_VFQC01000001.1"/>
</dbReference>
<dbReference type="InterPro" id="IPR013342">
    <property type="entry name" value="Mandelate_racemase_C"/>
</dbReference>
<feature type="domain" description="Mandelate racemase/muconate lactonizing enzyme C-terminal" evidence="3">
    <location>
        <begin position="146"/>
        <end position="240"/>
    </location>
</feature>
<dbReference type="GO" id="GO:0003824">
    <property type="term" value="F:catalytic activity"/>
    <property type="evidence" value="ECO:0007669"/>
    <property type="project" value="UniProtKB-ARBA"/>
</dbReference>
<sequence>MSRTEPAATTRIVGIEAFLVRLPLVHARARKSASRDRPRFARHALVRVTDRDGAAGWGEVPDVDTALWQALVEEHGPALLRHSWKRPTEVEDAFTGLGDLPAVRAGLDTACWDLWSGKRGTPLSHALGGNRTAVTAGVTLARQPSEESLVREVNRHVGSGFQRVRLDVEPGWDVEPVRAVQERFPFLVLQANAEGRYTEETADLEALRALDSYGLLAIEQPFPAPDLAAHARLRRELRTPVALNTSVASLADLDEAIRQEAGGALNVRMSRLGGLTQARRAHDRAVDAGWDVWCGSDGESGLGRASLVALASLPGVTLPSEMPGAGGRFSRETAQPPVRAQDGVVPVPLTRPGAGHDVDRKALDALTERSATVGSPAG</sequence>
<dbReference type="SMART" id="SM00922">
    <property type="entry name" value="MR_MLE"/>
    <property type="match status" value="1"/>
</dbReference>
<evidence type="ECO:0000313" key="4">
    <source>
        <dbReference type="EMBL" id="TQN32127.1"/>
    </source>
</evidence>
<dbReference type="SUPFAM" id="SSF51604">
    <property type="entry name" value="Enolase C-terminal domain-like"/>
    <property type="match status" value="1"/>
</dbReference>
<dbReference type="InterPro" id="IPR029017">
    <property type="entry name" value="Enolase-like_N"/>
</dbReference>
<dbReference type="PANTHER" id="PTHR48073:SF5">
    <property type="entry name" value="O-SUCCINYLBENZOATE SYNTHASE"/>
    <property type="match status" value="1"/>
</dbReference>
<comment type="caution">
    <text evidence="4">The sequence shown here is derived from an EMBL/GenBank/DDBJ whole genome shotgun (WGS) entry which is preliminary data.</text>
</comment>
<dbReference type="PANTHER" id="PTHR48073">
    <property type="entry name" value="O-SUCCINYLBENZOATE SYNTHASE-RELATED"/>
    <property type="match status" value="1"/>
</dbReference>
<dbReference type="UniPathway" id="UPA01057">
    <property type="reaction ID" value="UER00165"/>
</dbReference>
<dbReference type="GO" id="GO:0009234">
    <property type="term" value="P:menaquinone biosynthetic process"/>
    <property type="evidence" value="ECO:0007669"/>
    <property type="project" value="UniProtKB-UniPathway"/>
</dbReference>
<dbReference type="Gene3D" id="3.30.390.10">
    <property type="entry name" value="Enolase-like, N-terminal domain"/>
    <property type="match status" value="1"/>
</dbReference>
<evidence type="ECO:0000256" key="2">
    <source>
        <dbReference type="SAM" id="MobiDB-lite"/>
    </source>
</evidence>
<organism evidence="4 5">
    <name type="scientific">Haloactinospora alba</name>
    <dbReference type="NCBI Taxonomy" id="405555"/>
    <lineage>
        <taxon>Bacteria</taxon>
        <taxon>Bacillati</taxon>
        <taxon>Actinomycetota</taxon>
        <taxon>Actinomycetes</taxon>
        <taxon>Streptosporangiales</taxon>
        <taxon>Nocardiopsidaceae</taxon>
        <taxon>Haloactinospora</taxon>
    </lineage>
</organism>
<dbReference type="EMBL" id="VFQC01000001">
    <property type="protein sequence ID" value="TQN32127.1"/>
    <property type="molecule type" value="Genomic_DNA"/>
</dbReference>
<dbReference type="UniPathway" id="UPA00079"/>
<dbReference type="InterPro" id="IPR029065">
    <property type="entry name" value="Enolase_C-like"/>
</dbReference>
<gene>
    <name evidence="4" type="ORF">FHX37_2055</name>
</gene>
<dbReference type="AlphaFoldDB" id="A0A543NJY7"/>
<dbReference type="Pfam" id="PF13378">
    <property type="entry name" value="MR_MLE_C"/>
    <property type="match status" value="1"/>
</dbReference>
<dbReference type="GO" id="GO:0046872">
    <property type="term" value="F:metal ion binding"/>
    <property type="evidence" value="ECO:0007669"/>
    <property type="project" value="UniProtKB-KW"/>
</dbReference>